<feature type="chain" id="PRO_5046294060" description="adenosine deaminase" evidence="10">
    <location>
        <begin position="20"/>
        <end position="503"/>
    </location>
</feature>
<protein>
    <recommendedName>
        <fullName evidence="4">adenosine deaminase</fullName>
        <ecNumber evidence="4">3.5.4.4</ecNumber>
    </recommendedName>
</protein>
<feature type="domain" description="Adenosine/AMP deaminase N-terminal" evidence="12">
    <location>
        <begin position="11"/>
        <end position="98"/>
    </location>
</feature>
<evidence type="ECO:0000256" key="1">
    <source>
        <dbReference type="ARBA" id="ARBA00001947"/>
    </source>
</evidence>
<evidence type="ECO:0000256" key="10">
    <source>
        <dbReference type="SAM" id="SignalP"/>
    </source>
</evidence>
<comment type="subcellular location">
    <subcellularLocation>
        <location evidence="2">Secreted</location>
    </subcellularLocation>
</comment>
<keyword evidence="13" id="KW-1185">Reference proteome</keyword>
<dbReference type="Gene3D" id="3.20.20.140">
    <property type="entry name" value="Metal-dependent hydrolases"/>
    <property type="match status" value="1"/>
</dbReference>
<gene>
    <name evidence="14" type="primary">LOC112048641</name>
</gene>
<keyword evidence="8" id="KW-0378">Hydrolase</keyword>
<dbReference type="Pfam" id="PF08451">
    <property type="entry name" value="A_deaminase_N"/>
    <property type="match status" value="1"/>
</dbReference>
<keyword evidence="7 10" id="KW-0732">Signal</keyword>
<dbReference type="GO" id="GO:0006154">
    <property type="term" value="P:adenosine catabolic process"/>
    <property type="evidence" value="ECO:0007669"/>
    <property type="project" value="InterPro"/>
</dbReference>
<comment type="cofactor">
    <cofactor evidence="1">
        <name>Zn(2+)</name>
        <dbReference type="ChEBI" id="CHEBI:29105"/>
    </cofactor>
</comment>
<keyword evidence="6" id="KW-0479">Metal-binding</keyword>
<dbReference type="SUPFAM" id="SSF51556">
    <property type="entry name" value="Metallo-dependent hydrolases"/>
    <property type="match status" value="1"/>
</dbReference>
<dbReference type="NCBIfam" id="TIGR01431">
    <property type="entry name" value="adm_rel"/>
    <property type="match status" value="1"/>
</dbReference>
<dbReference type="PANTHER" id="PTHR11409">
    <property type="entry name" value="ADENOSINE DEAMINASE"/>
    <property type="match status" value="1"/>
</dbReference>
<evidence type="ECO:0000256" key="6">
    <source>
        <dbReference type="ARBA" id="ARBA00022723"/>
    </source>
</evidence>
<dbReference type="RefSeq" id="XP_023942037.2">
    <property type="nucleotide sequence ID" value="XM_024086269.2"/>
</dbReference>
<evidence type="ECO:0000256" key="9">
    <source>
        <dbReference type="ARBA" id="ARBA00047764"/>
    </source>
</evidence>
<evidence type="ECO:0000256" key="2">
    <source>
        <dbReference type="ARBA" id="ARBA00004613"/>
    </source>
</evidence>
<sequence>MAVIIASVLFLLSAHDVTAKSAADYAMERANLLAEESELQVGGNIRLTDEENKANDILMRYKHDEVDDSFNNPNHFNFSRHYFTYKNDIIDSKVYQIIRRMPKGAALHVHSSLILSADRMLELTYLDHLYACFADGDLKLHFSERVPQQPCTFKWQLISELRNNTENIQAFDDNLKSHFTMYSDKEKDYEGDINYVWKRFEKVVNVIKGLVEYRPAAEKFLYEALKEFYEDNVMYVELRSGLKALYELNGTRHDKVYMPRLYHRVAKQFKEDYPDFVGIKLIVTKQRSAGIDQIRNTINLARIVKQELPEMVAGFDLVGQEDLGKPLIDLLPVLSDAMEDLNFYFHGGETNWFGTVSDENLVDAILLGSKRIGHGYALIKHPSLMAAVRNRDIAIEVNVVSNVVLSLVCDVRNHPLATYLALGMPVVLSSDDPGAWGADPLSTDYYIAFVGVASKKADLRMLKQLVINSIRYSSLDNKNKLDMYRLLHRKWNVFIEDVIRIFG</sequence>
<dbReference type="InterPro" id="IPR001365">
    <property type="entry name" value="A_deaminase_dom"/>
</dbReference>
<feature type="domain" description="Adenosine deaminase" evidence="11">
    <location>
        <begin position="197"/>
        <end position="484"/>
    </location>
</feature>
<evidence type="ECO:0000259" key="11">
    <source>
        <dbReference type="Pfam" id="PF00962"/>
    </source>
</evidence>
<evidence type="ECO:0000256" key="8">
    <source>
        <dbReference type="ARBA" id="ARBA00022801"/>
    </source>
</evidence>
<comment type="similarity">
    <text evidence="3">Belongs to the metallo-dependent hydrolases superfamily. Adenosine and AMP deaminases family. ADGF subfamily.</text>
</comment>
<organism evidence="13 14">
    <name type="scientific">Bicyclus anynana</name>
    <name type="common">Squinting bush brown butterfly</name>
    <dbReference type="NCBI Taxonomy" id="110368"/>
    <lineage>
        <taxon>Eukaryota</taxon>
        <taxon>Metazoa</taxon>
        <taxon>Ecdysozoa</taxon>
        <taxon>Arthropoda</taxon>
        <taxon>Hexapoda</taxon>
        <taxon>Insecta</taxon>
        <taxon>Pterygota</taxon>
        <taxon>Neoptera</taxon>
        <taxon>Endopterygota</taxon>
        <taxon>Lepidoptera</taxon>
        <taxon>Glossata</taxon>
        <taxon>Ditrysia</taxon>
        <taxon>Papilionoidea</taxon>
        <taxon>Nymphalidae</taxon>
        <taxon>Satyrinae</taxon>
        <taxon>Satyrini</taxon>
        <taxon>Mycalesina</taxon>
        <taxon>Bicyclus</taxon>
    </lineage>
</organism>
<dbReference type="KEGG" id="bany:112048641"/>
<dbReference type="Proteomes" id="UP001652582">
    <property type="component" value="Chromosome 8"/>
</dbReference>
<dbReference type="AlphaFoldDB" id="A0A6J1NAE7"/>
<evidence type="ECO:0000256" key="4">
    <source>
        <dbReference type="ARBA" id="ARBA00012784"/>
    </source>
</evidence>
<evidence type="ECO:0000313" key="14">
    <source>
        <dbReference type="RefSeq" id="XP_023942037.2"/>
    </source>
</evidence>
<dbReference type="GO" id="GO:0046872">
    <property type="term" value="F:metal ion binding"/>
    <property type="evidence" value="ECO:0007669"/>
    <property type="project" value="UniProtKB-KW"/>
</dbReference>
<dbReference type="OrthoDB" id="7202371at2759"/>
<evidence type="ECO:0000256" key="3">
    <source>
        <dbReference type="ARBA" id="ARBA00006083"/>
    </source>
</evidence>
<dbReference type="GeneID" id="112048641"/>
<proteinExistence type="inferred from homology"/>
<dbReference type="PANTHER" id="PTHR11409:SF39">
    <property type="entry name" value="ADENOSINE DEAMINASE 2"/>
    <property type="match status" value="1"/>
</dbReference>
<dbReference type="InterPro" id="IPR006330">
    <property type="entry name" value="Ado/ade_deaminase"/>
</dbReference>
<evidence type="ECO:0000256" key="5">
    <source>
        <dbReference type="ARBA" id="ARBA00022525"/>
    </source>
</evidence>
<dbReference type="InterPro" id="IPR032466">
    <property type="entry name" value="Metal_Hydrolase"/>
</dbReference>
<dbReference type="EC" id="3.5.4.4" evidence="4"/>
<dbReference type="GO" id="GO:0046103">
    <property type="term" value="P:inosine biosynthetic process"/>
    <property type="evidence" value="ECO:0007669"/>
    <property type="project" value="TreeGrafter"/>
</dbReference>
<name>A0A6J1NAE7_BICAN</name>
<keyword evidence="5" id="KW-0964">Secreted</keyword>
<dbReference type="InterPro" id="IPR013659">
    <property type="entry name" value="A_deaminase_N"/>
</dbReference>
<dbReference type="GO" id="GO:0004000">
    <property type="term" value="F:adenosine deaminase activity"/>
    <property type="evidence" value="ECO:0007669"/>
    <property type="project" value="InterPro"/>
</dbReference>
<dbReference type="Pfam" id="PF00962">
    <property type="entry name" value="A_deaminase"/>
    <property type="match status" value="1"/>
</dbReference>
<evidence type="ECO:0000259" key="12">
    <source>
        <dbReference type="Pfam" id="PF08451"/>
    </source>
</evidence>
<accession>A0A6J1NAE7</accession>
<dbReference type="GO" id="GO:0005615">
    <property type="term" value="C:extracellular space"/>
    <property type="evidence" value="ECO:0007669"/>
    <property type="project" value="InterPro"/>
</dbReference>
<comment type="catalytic activity">
    <reaction evidence="9">
        <text>adenosine + H2O + H(+) = inosine + NH4(+)</text>
        <dbReference type="Rhea" id="RHEA:24408"/>
        <dbReference type="ChEBI" id="CHEBI:15377"/>
        <dbReference type="ChEBI" id="CHEBI:15378"/>
        <dbReference type="ChEBI" id="CHEBI:16335"/>
        <dbReference type="ChEBI" id="CHEBI:17596"/>
        <dbReference type="ChEBI" id="CHEBI:28938"/>
        <dbReference type="EC" id="3.5.4.4"/>
    </reaction>
</comment>
<evidence type="ECO:0000313" key="13">
    <source>
        <dbReference type="Proteomes" id="UP001652582"/>
    </source>
</evidence>
<feature type="signal peptide" evidence="10">
    <location>
        <begin position="1"/>
        <end position="19"/>
    </location>
</feature>
<dbReference type="InterPro" id="IPR006331">
    <property type="entry name" value="ADGF"/>
</dbReference>
<reference evidence="14" key="1">
    <citation type="submission" date="2025-08" db="UniProtKB">
        <authorList>
            <consortium name="RefSeq"/>
        </authorList>
    </citation>
    <scope>IDENTIFICATION</scope>
</reference>
<evidence type="ECO:0000256" key="7">
    <source>
        <dbReference type="ARBA" id="ARBA00022729"/>
    </source>
</evidence>